<dbReference type="PANTHER" id="PTHR43046:SF2">
    <property type="entry name" value="8-OXO-DGTP DIPHOSPHATASE-RELATED"/>
    <property type="match status" value="1"/>
</dbReference>
<reference evidence="4" key="1">
    <citation type="submission" date="2021-01" db="EMBL/GenBank/DDBJ databases">
        <title>Whole genome shotgun sequence of Planosporangium flavigriseum NBRC 105377.</title>
        <authorList>
            <person name="Komaki H."/>
            <person name="Tamura T."/>
        </authorList>
    </citation>
    <scope>NUCLEOTIDE SEQUENCE</scope>
    <source>
        <strain evidence="4">NBRC 105377</strain>
    </source>
</reference>
<dbReference type="GO" id="GO:0016787">
    <property type="term" value="F:hydrolase activity"/>
    <property type="evidence" value="ECO:0007669"/>
    <property type="project" value="UniProtKB-KW"/>
</dbReference>
<dbReference type="RefSeq" id="WP_275408222.1">
    <property type="nucleotide sequence ID" value="NZ_BAAAQJ010000019.1"/>
</dbReference>
<comment type="caution">
    <text evidence="4">The sequence shown here is derived from an EMBL/GenBank/DDBJ whole genome shotgun (WGS) entry which is preliminary data.</text>
</comment>
<gene>
    <name evidence="4" type="ORF">Pfl04_11030</name>
</gene>
<evidence type="ECO:0000256" key="1">
    <source>
        <dbReference type="ARBA" id="ARBA00001946"/>
    </source>
</evidence>
<evidence type="ECO:0000313" key="5">
    <source>
        <dbReference type="Proteomes" id="UP000653674"/>
    </source>
</evidence>
<keyword evidence="2" id="KW-0378">Hydrolase</keyword>
<proteinExistence type="predicted"/>
<dbReference type="CDD" id="cd02883">
    <property type="entry name" value="NUDIX_Hydrolase"/>
    <property type="match status" value="2"/>
</dbReference>
<sequence length="270" mass="28913">METTTQRRRIGAYGVCRDDGRILMCRNAQGVLQLPGGAVAQGEHPVDAVVRTLAETAGLTVEVTGLRDAVTDVVRAPGYQAHNDRLLFDVRIAGGNLPGHIEWLAAEAAEAVPLQEVAGGTFPPRSVQRFGAYGLVTDPEERVLLTQIALGYPGAGEWHLPGGGTDFGEPPKAGLLRELAEEANQHGRITELLGVSSGHNPKALGPEGYPIDWHVVRVHYRVAVDEPVPPLVTEGAGSSTAAAAWFTPEELPNVRLTRAAATVIRDYFRR</sequence>
<dbReference type="Pfam" id="PF00293">
    <property type="entry name" value="NUDIX"/>
    <property type="match status" value="2"/>
</dbReference>
<dbReference type="InterPro" id="IPR020084">
    <property type="entry name" value="NUDIX_hydrolase_CS"/>
</dbReference>
<dbReference type="PROSITE" id="PS00893">
    <property type="entry name" value="NUDIX_BOX"/>
    <property type="match status" value="1"/>
</dbReference>
<feature type="domain" description="Nudix hydrolase" evidence="3">
    <location>
        <begin position="5"/>
        <end position="130"/>
    </location>
</feature>
<evidence type="ECO:0000259" key="3">
    <source>
        <dbReference type="PROSITE" id="PS51462"/>
    </source>
</evidence>
<evidence type="ECO:0000313" key="4">
    <source>
        <dbReference type="EMBL" id="GIG72699.1"/>
    </source>
</evidence>
<name>A0A8J3LRM1_9ACTN</name>
<dbReference type="AlphaFoldDB" id="A0A8J3LRM1"/>
<dbReference type="SUPFAM" id="SSF55811">
    <property type="entry name" value="Nudix"/>
    <property type="match status" value="2"/>
</dbReference>
<organism evidence="4 5">
    <name type="scientific">Planosporangium flavigriseum</name>
    <dbReference type="NCBI Taxonomy" id="373681"/>
    <lineage>
        <taxon>Bacteria</taxon>
        <taxon>Bacillati</taxon>
        <taxon>Actinomycetota</taxon>
        <taxon>Actinomycetes</taxon>
        <taxon>Micromonosporales</taxon>
        <taxon>Micromonosporaceae</taxon>
        <taxon>Planosporangium</taxon>
    </lineage>
</organism>
<feature type="domain" description="Nudix hydrolase" evidence="3">
    <location>
        <begin position="127"/>
        <end position="270"/>
    </location>
</feature>
<dbReference type="InterPro" id="IPR000086">
    <property type="entry name" value="NUDIX_hydrolase_dom"/>
</dbReference>
<evidence type="ECO:0000256" key="2">
    <source>
        <dbReference type="ARBA" id="ARBA00022801"/>
    </source>
</evidence>
<dbReference type="Gene3D" id="3.90.79.10">
    <property type="entry name" value="Nucleoside Triphosphate Pyrophosphohydrolase"/>
    <property type="match status" value="2"/>
</dbReference>
<keyword evidence="5" id="KW-1185">Reference proteome</keyword>
<protein>
    <recommendedName>
        <fullName evidence="3">Nudix hydrolase domain-containing protein</fullName>
    </recommendedName>
</protein>
<dbReference type="PANTHER" id="PTHR43046">
    <property type="entry name" value="GDP-MANNOSE MANNOSYL HYDROLASE"/>
    <property type="match status" value="1"/>
</dbReference>
<dbReference type="EMBL" id="BONU01000005">
    <property type="protein sequence ID" value="GIG72699.1"/>
    <property type="molecule type" value="Genomic_DNA"/>
</dbReference>
<dbReference type="Proteomes" id="UP000653674">
    <property type="component" value="Unassembled WGS sequence"/>
</dbReference>
<dbReference type="PROSITE" id="PS51462">
    <property type="entry name" value="NUDIX"/>
    <property type="match status" value="2"/>
</dbReference>
<dbReference type="InterPro" id="IPR015797">
    <property type="entry name" value="NUDIX_hydrolase-like_dom_sf"/>
</dbReference>
<comment type="cofactor">
    <cofactor evidence="1">
        <name>Mg(2+)</name>
        <dbReference type="ChEBI" id="CHEBI:18420"/>
    </cofactor>
</comment>
<accession>A0A8J3LRM1</accession>